<reference evidence="2" key="1">
    <citation type="submission" date="2021-01" db="UniProtKB">
        <authorList>
            <consortium name="EnsemblPlants"/>
        </authorList>
    </citation>
    <scope>IDENTIFICATION</scope>
</reference>
<keyword evidence="1" id="KW-1133">Transmembrane helix</keyword>
<dbReference type="Proteomes" id="UP000594263">
    <property type="component" value="Unplaced"/>
</dbReference>
<dbReference type="AlphaFoldDB" id="A0A7N1A6M4"/>
<organism evidence="2 3">
    <name type="scientific">Kalanchoe fedtschenkoi</name>
    <name type="common">Lavender scallops</name>
    <name type="synonym">South American air plant</name>
    <dbReference type="NCBI Taxonomy" id="63787"/>
    <lineage>
        <taxon>Eukaryota</taxon>
        <taxon>Viridiplantae</taxon>
        <taxon>Streptophyta</taxon>
        <taxon>Embryophyta</taxon>
        <taxon>Tracheophyta</taxon>
        <taxon>Spermatophyta</taxon>
        <taxon>Magnoliopsida</taxon>
        <taxon>eudicotyledons</taxon>
        <taxon>Gunneridae</taxon>
        <taxon>Pentapetalae</taxon>
        <taxon>Saxifragales</taxon>
        <taxon>Crassulaceae</taxon>
        <taxon>Kalanchoe</taxon>
    </lineage>
</organism>
<feature type="transmembrane region" description="Helical" evidence="1">
    <location>
        <begin position="29"/>
        <end position="48"/>
    </location>
</feature>
<protein>
    <submittedName>
        <fullName evidence="2">Uncharacterized protein</fullName>
    </submittedName>
</protein>
<dbReference type="Gramene" id="Kaladp0583s0002.1.v1.1">
    <property type="protein sequence ID" value="Kaladp0583s0002.1.v1.1"/>
    <property type="gene ID" value="Kaladp0583s0002.v1.1"/>
</dbReference>
<sequence length="80" mass="8548">MPSAAAVLRAWGLKDHIAANYKSILVRSLISKFISFATVSLGAALFLPKLGIDSLTTTDYLAIGAIFLPNNLIFAIPMVL</sequence>
<evidence type="ECO:0000256" key="1">
    <source>
        <dbReference type="SAM" id="Phobius"/>
    </source>
</evidence>
<evidence type="ECO:0000313" key="2">
    <source>
        <dbReference type="EnsemblPlants" id="Kaladp0583s0002.1.v1.1"/>
    </source>
</evidence>
<keyword evidence="3" id="KW-1185">Reference proteome</keyword>
<name>A0A7N1A6M4_KALFE</name>
<evidence type="ECO:0000313" key="3">
    <source>
        <dbReference type="Proteomes" id="UP000594263"/>
    </source>
</evidence>
<keyword evidence="1" id="KW-0472">Membrane</keyword>
<keyword evidence="1" id="KW-0812">Transmembrane</keyword>
<proteinExistence type="predicted"/>
<feature type="transmembrane region" description="Helical" evidence="1">
    <location>
        <begin position="60"/>
        <end position="79"/>
    </location>
</feature>
<dbReference type="EnsemblPlants" id="Kaladp0583s0002.1.v1.1">
    <property type="protein sequence ID" value="Kaladp0583s0002.1.v1.1"/>
    <property type="gene ID" value="Kaladp0583s0002.v1.1"/>
</dbReference>
<accession>A0A7N1A6M4</accession>